<sequence length="184" mass="20461">MPEMVLALVPLPAMAHAFFRLLSRRYRLDRRSLEQAVSALVVYGFLRDATADPYTGDPRTLFRSVGGLDVDEDSCPSSVCLNFSREKIYTLCEAKATGKCLRLNVNLPEDESLASPRLKDTWPFWYTGAAAILLQILSHPSAPGHLFPDGNGLDWDLVEEYHGEVLEALRDGRCPRLLARGGGR</sequence>
<evidence type="ECO:0000313" key="2">
    <source>
        <dbReference type="Proteomes" id="UP000265800"/>
    </source>
</evidence>
<comment type="caution">
    <text evidence="1">The sequence shown here is derived from an EMBL/GenBank/DDBJ whole genome shotgun (WGS) entry which is preliminary data.</text>
</comment>
<protein>
    <submittedName>
        <fullName evidence="1">Uncharacterized protein</fullName>
    </submittedName>
</protein>
<evidence type="ECO:0000313" key="1">
    <source>
        <dbReference type="EMBL" id="RIH85142.1"/>
    </source>
</evidence>
<gene>
    <name evidence="1" type="ORF">Mlute_01651</name>
</gene>
<reference evidence="1 2" key="1">
    <citation type="submission" date="2018-08" db="EMBL/GenBank/DDBJ databases">
        <title>Meiothermus luteus KCTC 52599 genome sequencing project.</title>
        <authorList>
            <person name="Da Costa M.S."/>
            <person name="Albuquerque L."/>
            <person name="Raposo P."/>
            <person name="Froufe H.J.C."/>
            <person name="Barroso C.S."/>
            <person name="Egas C."/>
        </authorList>
    </citation>
    <scope>NUCLEOTIDE SEQUENCE [LARGE SCALE GENOMIC DNA]</scope>
    <source>
        <strain evidence="1 2">KCTC 52599</strain>
    </source>
</reference>
<organism evidence="1 2">
    <name type="scientific">Meiothermus luteus</name>
    <dbReference type="NCBI Taxonomy" id="2026184"/>
    <lineage>
        <taxon>Bacteria</taxon>
        <taxon>Thermotogati</taxon>
        <taxon>Deinococcota</taxon>
        <taxon>Deinococci</taxon>
        <taxon>Thermales</taxon>
        <taxon>Thermaceae</taxon>
        <taxon>Meiothermus</taxon>
    </lineage>
</organism>
<dbReference type="EMBL" id="QWKZ01000049">
    <property type="protein sequence ID" value="RIH85142.1"/>
    <property type="molecule type" value="Genomic_DNA"/>
</dbReference>
<proteinExistence type="predicted"/>
<dbReference type="Proteomes" id="UP000265800">
    <property type="component" value="Unassembled WGS sequence"/>
</dbReference>
<name>A0A399ERF4_9DEIN</name>
<dbReference type="AlphaFoldDB" id="A0A399ERF4"/>
<keyword evidence="2" id="KW-1185">Reference proteome</keyword>
<accession>A0A399ERF4</accession>